<proteinExistence type="predicted"/>
<feature type="compositionally biased region" description="Low complexity" evidence="2">
    <location>
        <begin position="853"/>
        <end position="867"/>
    </location>
</feature>
<accession>A0A7S3HMB2</accession>
<name>A0A7S3HMB2_9STRA</name>
<protein>
    <submittedName>
        <fullName evidence="3">Uncharacterized protein</fullName>
    </submittedName>
</protein>
<feature type="coiled-coil region" evidence="1">
    <location>
        <begin position="408"/>
        <end position="435"/>
    </location>
</feature>
<evidence type="ECO:0000256" key="1">
    <source>
        <dbReference type="SAM" id="Coils"/>
    </source>
</evidence>
<feature type="compositionally biased region" description="Polar residues" evidence="2">
    <location>
        <begin position="712"/>
        <end position="731"/>
    </location>
</feature>
<feature type="compositionally biased region" description="Polar residues" evidence="2">
    <location>
        <begin position="1271"/>
        <end position="1290"/>
    </location>
</feature>
<feature type="region of interest" description="Disordered" evidence="2">
    <location>
        <begin position="1125"/>
        <end position="1155"/>
    </location>
</feature>
<feature type="region of interest" description="Disordered" evidence="2">
    <location>
        <begin position="154"/>
        <end position="179"/>
    </location>
</feature>
<feature type="coiled-coil region" evidence="1">
    <location>
        <begin position="47"/>
        <end position="110"/>
    </location>
</feature>
<feature type="compositionally biased region" description="Acidic residues" evidence="2">
    <location>
        <begin position="785"/>
        <end position="796"/>
    </location>
</feature>
<evidence type="ECO:0000313" key="3">
    <source>
        <dbReference type="EMBL" id="CAE0298569.1"/>
    </source>
</evidence>
<feature type="region of interest" description="Disordered" evidence="2">
    <location>
        <begin position="709"/>
        <end position="751"/>
    </location>
</feature>
<sequence length="1321" mass="145534">MKARLDEKVDRLRSQVMQFASDGIQVSLNIPDTGDVKETFGSVINTVVEQQDEIQDLTSNLEATTAQSAEAQKKLLAWTAKCVQRLKDDNERLQKRLVDSTKQIKNLSYNMQGYVDQEAANDAEEEVEAIEFDEMPKLNAGSVVNQASSLFPTEEGGEVDGSGMGFVPPKPVRKEPKYKSPEAKEEARAMYLNTPTNTIPATVSARWRWAIRKVMSGIRRKRTKTGFTRARMEPQQTFAGRLDRVEAVMFTMQTDMKTQMSELQKKINHRIDTTAERIDREVSANASKLESLNEEVKHRFTGVQEEIALVDTTMREFFEKVQQQSHGDNQAIKDTLKVLETHLKGLVHMEVDALKSHVSHVGAELGQMELAAEGLLQRVGVIHTISTTLPKYDTTKPLEVAVSELTDLLQVDAQLREARAEMTQLETNSSAIQRNQTNVQHHVTAVAQHYTKESVQNAVVEMILPSQLEDLGDLQQKCVDSDTLMKHVSSMLTALNRMCSEHDKVLKDRVQVFNQLSLNVRDNTLKSNELLAFKTDTAARFEAIKNEVPVMPAGGGGTSKEMIELLEKFEHDLGDLNFRVSMMEEMSANGSFVEPEFVEEEEPVEEEPYLEPVVLAPAAPRELTYDEGPAEEPVDDPEAEGDEAPAGESKADPAVSDASYKKSTVQLDESAPAVSESVVVSAAALTDTRDSFQADTRAESPAMVLQLPVASDKQSPAAASTKKQGTTNVRQPTRPGAGGGGANNSASRKASSMGNIDMMEARLRPLIDKLVAASVEEKMRALNLAEEDDEEEEEDGFSPKFPGSPEPFVPMIEEGNESKASADEDDAASPPRMPPSRQPSFSMFAKQAKASFSEPAASPVSTSSSPPRIRREFSRFGGESSKTRGGSSKKNSNHSMDLTPYIEELVNLKKENSRLNRVVAKMEEERVSKEDVERMFQHMIHNFQQNEQKEESNHALHSVERRVETLTREIGTMRSAHLKAIADLQSEFSETLYRVVNSAAESMDADNKESFVSTRALCLGCGRNSLVRSNAESRPTSPSFFPQLSNHSLAGPDVHRGGFKLPVKNQLNPNYVLEGSTSPTGKTRGPKSAGQRMQEAILAGNGLGTEGSTSSQVFGNSLELETVLPRVKNAEPRPQSQGRSRSPHGERGVDEENSLTEEEMQLLIDAQRAGGMLEENSQVSVAPGGSLIIQANKGYQLNIHSTTAPMRETSAAKVIRGSQGRPEAEEQRPIYRKGFPGKKSMRAETAYAHERFDLALPNNILLANKISHPSLTSLSDPQGHPQTRPYSSQDGVRPRILNGVNPYTNTKLSSTMNVSASSTRF</sequence>
<feature type="compositionally biased region" description="Polar residues" evidence="2">
    <location>
        <begin position="1069"/>
        <end position="1081"/>
    </location>
</feature>
<gene>
    <name evidence="3" type="ORF">SELO1098_LOCUS27423</name>
</gene>
<feature type="region of interest" description="Disordered" evidence="2">
    <location>
        <begin position="784"/>
        <end position="895"/>
    </location>
</feature>
<feature type="region of interest" description="Disordered" evidence="2">
    <location>
        <begin position="1215"/>
        <end position="1236"/>
    </location>
</feature>
<feature type="region of interest" description="Disordered" evidence="2">
    <location>
        <begin position="1069"/>
        <end position="1092"/>
    </location>
</feature>
<evidence type="ECO:0000256" key="2">
    <source>
        <dbReference type="SAM" id="MobiDB-lite"/>
    </source>
</evidence>
<feature type="region of interest" description="Disordered" evidence="2">
    <location>
        <begin position="1271"/>
        <end position="1321"/>
    </location>
</feature>
<feature type="compositionally biased region" description="Polar residues" evidence="2">
    <location>
        <begin position="1301"/>
        <end position="1321"/>
    </location>
</feature>
<organism evidence="3">
    <name type="scientific">Spumella elongata</name>
    <dbReference type="NCBI Taxonomy" id="89044"/>
    <lineage>
        <taxon>Eukaryota</taxon>
        <taxon>Sar</taxon>
        <taxon>Stramenopiles</taxon>
        <taxon>Ochrophyta</taxon>
        <taxon>Chrysophyceae</taxon>
        <taxon>Chromulinales</taxon>
        <taxon>Chromulinaceae</taxon>
        <taxon>Spumella</taxon>
    </lineage>
</organism>
<feature type="compositionally biased region" description="Polar residues" evidence="2">
    <location>
        <begin position="883"/>
        <end position="895"/>
    </location>
</feature>
<feature type="compositionally biased region" description="Acidic residues" evidence="2">
    <location>
        <begin position="628"/>
        <end position="645"/>
    </location>
</feature>
<dbReference type="EMBL" id="HBIC01053427">
    <property type="protein sequence ID" value="CAE0298569.1"/>
    <property type="molecule type" value="Transcribed_RNA"/>
</dbReference>
<feature type="region of interest" description="Disordered" evidence="2">
    <location>
        <begin position="625"/>
        <end position="676"/>
    </location>
</feature>
<reference evidence="3" key="1">
    <citation type="submission" date="2021-01" db="EMBL/GenBank/DDBJ databases">
        <authorList>
            <person name="Corre E."/>
            <person name="Pelletier E."/>
            <person name="Niang G."/>
            <person name="Scheremetjew M."/>
            <person name="Finn R."/>
            <person name="Kale V."/>
            <person name="Holt S."/>
            <person name="Cochrane G."/>
            <person name="Meng A."/>
            <person name="Brown T."/>
            <person name="Cohen L."/>
        </authorList>
    </citation>
    <scope>NUCLEOTIDE SEQUENCE</scope>
    <source>
        <strain evidence="3">CCAP 955/1</strain>
    </source>
</reference>
<keyword evidence="1" id="KW-0175">Coiled coil</keyword>